<dbReference type="Pfam" id="PF20150">
    <property type="entry name" value="2EXR"/>
    <property type="match status" value="1"/>
</dbReference>
<reference evidence="2" key="1">
    <citation type="submission" date="2016-03" db="EMBL/GenBank/DDBJ databases">
        <title>Draft genome sequence of Rosellinia necatrix.</title>
        <authorList>
            <person name="Kanematsu S."/>
        </authorList>
    </citation>
    <scope>NUCLEOTIDE SEQUENCE [LARGE SCALE GENOMIC DNA]</scope>
    <source>
        <strain evidence="2">W97</strain>
    </source>
</reference>
<dbReference type="Proteomes" id="UP000054516">
    <property type="component" value="Unassembled WGS sequence"/>
</dbReference>
<proteinExistence type="predicted"/>
<dbReference type="STRING" id="77044.A0A1W2TQ76"/>
<dbReference type="PANTHER" id="PTHR35910">
    <property type="entry name" value="2EXR DOMAIN-CONTAINING PROTEIN"/>
    <property type="match status" value="1"/>
</dbReference>
<feature type="domain" description="2EXR" evidence="1">
    <location>
        <begin position="67"/>
        <end position="167"/>
    </location>
</feature>
<dbReference type="OMA" id="NGIYHEL"/>
<organism evidence="2">
    <name type="scientific">Rosellinia necatrix</name>
    <name type="common">White root-rot fungus</name>
    <dbReference type="NCBI Taxonomy" id="77044"/>
    <lineage>
        <taxon>Eukaryota</taxon>
        <taxon>Fungi</taxon>
        <taxon>Dikarya</taxon>
        <taxon>Ascomycota</taxon>
        <taxon>Pezizomycotina</taxon>
        <taxon>Sordariomycetes</taxon>
        <taxon>Xylariomycetidae</taxon>
        <taxon>Xylariales</taxon>
        <taxon>Xylariaceae</taxon>
        <taxon>Rosellinia</taxon>
    </lineage>
</organism>
<dbReference type="PANTHER" id="PTHR35910:SF6">
    <property type="entry name" value="2EXR DOMAIN-CONTAINING PROTEIN"/>
    <property type="match status" value="1"/>
</dbReference>
<dbReference type="InterPro" id="IPR045518">
    <property type="entry name" value="2EXR"/>
</dbReference>
<dbReference type="EMBL" id="DF977495">
    <property type="protein sequence ID" value="GAP90572.2"/>
    <property type="molecule type" value="Genomic_DNA"/>
</dbReference>
<sequence length="317" mass="35925">MPSNRPQPNGIYHELPATLSPFVSSILALMHLCSQRESPYHQFPKIVGVTMEQPSSLASTAQEATSFTKFGQLPPELRIKIWEFALPGARVVMVNSPYARQEWAPNSLDEALPQVLDEETWQSTTQIPALLHVNSESRHEALKHYSLSFGVGGAQPRIYIDFDRDTLFFGDAELRPECSSLWARTKDLEKVQRLAIVPEGAWRALRWKKVDLRFLQKLIFVHGFENAKPGHLPQLVEDEQSEAELSLGLELGQRIQELGASMMESQFRLEDPKQRMQAARDEFNTLKMVLPTEWEKEPAVSTAVFRESREVGGISVC</sequence>
<evidence type="ECO:0000313" key="3">
    <source>
        <dbReference type="Proteomes" id="UP000054516"/>
    </source>
</evidence>
<keyword evidence="3" id="KW-1185">Reference proteome</keyword>
<evidence type="ECO:0000259" key="1">
    <source>
        <dbReference type="Pfam" id="PF20150"/>
    </source>
</evidence>
<protein>
    <recommendedName>
        <fullName evidence="1">2EXR domain-containing protein</fullName>
    </recommendedName>
</protein>
<dbReference type="AlphaFoldDB" id="A0A1W2TQ76"/>
<accession>A0A1W2TQ76</accession>
<dbReference type="OrthoDB" id="3546385at2759"/>
<evidence type="ECO:0000313" key="2">
    <source>
        <dbReference type="EMBL" id="GAP90572.2"/>
    </source>
</evidence>
<name>A0A1W2TQ76_ROSNE</name>
<gene>
    <name evidence="2" type="ORF">SAMD00023353_5000620</name>
</gene>